<dbReference type="SUPFAM" id="SSF90229">
    <property type="entry name" value="CCCH zinc finger"/>
    <property type="match status" value="1"/>
</dbReference>
<protein>
    <recommendedName>
        <fullName evidence="7">C3H1-type domain-containing protein</fullName>
    </recommendedName>
</protein>
<dbReference type="InterPro" id="IPR000571">
    <property type="entry name" value="Znf_CCCH"/>
</dbReference>
<gene>
    <name evidence="8" type="ORF">LPJ64_003695</name>
</gene>
<feature type="compositionally biased region" description="Low complexity" evidence="6">
    <location>
        <begin position="565"/>
        <end position="593"/>
    </location>
</feature>
<dbReference type="Gene3D" id="3.30.420.10">
    <property type="entry name" value="Ribonuclease H-like superfamily/Ribonuclease H"/>
    <property type="match status" value="2"/>
</dbReference>
<keyword evidence="2 5" id="KW-0479">Metal-binding</keyword>
<dbReference type="GO" id="GO:0034472">
    <property type="term" value="P:snRNA 3'-end processing"/>
    <property type="evidence" value="ECO:0007669"/>
    <property type="project" value="TreeGrafter"/>
</dbReference>
<dbReference type="GO" id="GO:0015030">
    <property type="term" value="C:Cajal body"/>
    <property type="evidence" value="ECO:0007669"/>
    <property type="project" value="TreeGrafter"/>
</dbReference>
<feature type="domain" description="C3H1-type" evidence="7">
    <location>
        <begin position="291"/>
        <end position="319"/>
    </location>
</feature>
<keyword evidence="9" id="KW-1185">Reference proteome</keyword>
<dbReference type="GO" id="GO:0000175">
    <property type="term" value="F:3'-5'-RNA exonuclease activity"/>
    <property type="evidence" value="ECO:0007669"/>
    <property type="project" value="TreeGrafter"/>
</dbReference>
<sequence length="593" mass="66474">MSQVQNMGASSAVYNDVTRTNIRPLYMSIREQIMKSKFIAIDTEFTGLVLSDPTSALKLNTTEWVTRAVDMNLKYKAMCNVVRTHALVSMGISTYSHRHKRPGSYNVNNFNFTLQQQNSHLVNSASLGFLAGNGYDLNKQAVSGIRYFSGPNPEVPLVGTREINEEGWLMRQLFLEIVRVRVPLIVHNGLYDLLYIYQAFFGPLPDTYTSFVHDLWEMFPGGIYDTKYIVEMNEPESASFLAYLYHKHERKQIQRLEDDEPAVCIKIKDRIKYRPMDMEEEKQERLRADSSANSPFCEQFAAHGHCRFKERCSKSHDINFILDCQSKPKTGSESGNSDKQVKKGNTSSNANNNSNKSNGNGNSKSNGNGNKDKDKDKDKDKGRNNKRKREDDSEDLKKSLCAMIARIVQAWDKKGDLQAIETSEETSSTDSADAKSLGSMYHTAAYDAFMTGFIFASYKILLGEEMDEFKNKVFLMGKPEPLLIKGSNYSTSSMTYKQTEKFIIQQPIQELIASASKQEDSGKQSVSNKKAKTADSKQGDRDHHSDNGYDSDENKNNSADTEDPTQSATGKTQATTGTATTTNTAVNNATAIA</sequence>
<feature type="region of interest" description="Disordered" evidence="6">
    <location>
        <begin position="515"/>
        <end position="593"/>
    </location>
</feature>
<dbReference type="InterPro" id="IPR036855">
    <property type="entry name" value="Znf_CCCH_sf"/>
</dbReference>
<dbReference type="InterPro" id="IPR036397">
    <property type="entry name" value="RNaseH_sf"/>
</dbReference>
<evidence type="ECO:0000256" key="2">
    <source>
        <dbReference type="ARBA" id="ARBA00022723"/>
    </source>
</evidence>
<dbReference type="PROSITE" id="PS50103">
    <property type="entry name" value="ZF_C3H1"/>
    <property type="match status" value="1"/>
</dbReference>
<feature type="compositionally biased region" description="Basic and acidic residues" evidence="6">
    <location>
        <begin position="370"/>
        <end position="395"/>
    </location>
</feature>
<feature type="compositionally biased region" description="Polar residues" evidence="6">
    <location>
        <begin position="327"/>
        <end position="338"/>
    </location>
</feature>
<comment type="similarity">
    <text evidence="1">Belongs to the CAF1 family.</text>
</comment>
<evidence type="ECO:0000313" key="9">
    <source>
        <dbReference type="Proteomes" id="UP001145021"/>
    </source>
</evidence>
<reference evidence="8" key="1">
    <citation type="submission" date="2022-07" db="EMBL/GenBank/DDBJ databases">
        <title>Phylogenomic reconstructions and comparative analyses of Kickxellomycotina fungi.</title>
        <authorList>
            <person name="Reynolds N.K."/>
            <person name="Stajich J.E."/>
            <person name="Barry K."/>
            <person name="Grigoriev I.V."/>
            <person name="Crous P."/>
            <person name="Smith M.E."/>
        </authorList>
    </citation>
    <scope>NUCLEOTIDE SEQUENCE</scope>
    <source>
        <strain evidence="8">NBRC 105413</strain>
    </source>
</reference>
<organism evidence="8 9">
    <name type="scientific">Coemansia asiatica</name>
    <dbReference type="NCBI Taxonomy" id="1052880"/>
    <lineage>
        <taxon>Eukaryota</taxon>
        <taxon>Fungi</taxon>
        <taxon>Fungi incertae sedis</taxon>
        <taxon>Zoopagomycota</taxon>
        <taxon>Kickxellomycotina</taxon>
        <taxon>Kickxellomycetes</taxon>
        <taxon>Kickxellales</taxon>
        <taxon>Kickxellaceae</taxon>
        <taxon>Coemansia</taxon>
    </lineage>
</organism>
<name>A0A9W7XJB1_9FUNG</name>
<feature type="compositionally biased region" description="Low complexity" evidence="6">
    <location>
        <begin position="343"/>
        <end position="369"/>
    </location>
</feature>
<evidence type="ECO:0000259" key="7">
    <source>
        <dbReference type="PROSITE" id="PS50103"/>
    </source>
</evidence>
<keyword evidence="3 5" id="KW-0863">Zinc-finger</keyword>
<feature type="region of interest" description="Disordered" evidence="6">
    <location>
        <begin position="325"/>
        <end position="395"/>
    </location>
</feature>
<dbReference type="GO" id="GO:0017069">
    <property type="term" value="F:snRNA binding"/>
    <property type="evidence" value="ECO:0007669"/>
    <property type="project" value="TreeGrafter"/>
</dbReference>
<dbReference type="Proteomes" id="UP001145021">
    <property type="component" value="Unassembled WGS sequence"/>
</dbReference>
<dbReference type="InterPro" id="IPR012337">
    <property type="entry name" value="RNaseH-like_sf"/>
</dbReference>
<dbReference type="AlphaFoldDB" id="A0A9W7XJB1"/>
<evidence type="ECO:0000256" key="4">
    <source>
        <dbReference type="ARBA" id="ARBA00022833"/>
    </source>
</evidence>
<keyword evidence="4 5" id="KW-0862">Zinc</keyword>
<dbReference type="InterPro" id="IPR051181">
    <property type="entry name" value="CAF1_poly(A)_ribonucleases"/>
</dbReference>
<feature type="compositionally biased region" description="Basic and acidic residues" evidence="6">
    <location>
        <begin position="532"/>
        <end position="555"/>
    </location>
</feature>
<dbReference type="SUPFAM" id="SSF53098">
    <property type="entry name" value="Ribonuclease H-like"/>
    <property type="match status" value="1"/>
</dbReference>
<dbReference type="EMBL" id="JANBOH010000151">
    <property type="protein sequence ID" value="KAJ1644653.1"/>
    <property type="molecule type" value="Genomic_DNA"/>
</dbReference>
<evidence type="ECO:0000313" key="8">
    <source>
        <dbReference type="EMBL" id="KAJ1644653.1"/>
    </source>
</evidence>
<comment type="caution">
    <text evidence="8">The sequence shown here is derived from an EMBL/GenBank/DDBJ whole genome shotgun (WGS) entry which is preliminary data.</text>
</comment>
<feature type="zinc finger region" description="C3H1-type" evidence="5">
    <location>
        <begin position="291"/>
        <end position="319"/>
    </location>
</feature>
<evidence type="ECO:0000256" key="5">
    <source>
        <dbReference type="PROSITE-ProRule" id="PRU00723"/>
    </source>
</evidence>
<evidence type="ECO:0000256" key="1">
    <source>
        <dbReference type="ARBA" id="ARBA00008372"/>
    </source>
</evidence>
<evidence type="ECO:0000256" key="6">
    <source>
        <dbReference type="SAM" id="MobiDB-lite"/>
    </source>
</evidence>
<dbReference type="PANTHER" id="PTHR15092">
    <property type="entry name" value="POLY A -SPECIFIC RIBONUCLEASE/TARGET OF EGR1, MEMBER 1"/>
    <property type="match status" value="1"/>
</dbReference>
<dbReference type="GO" id="GO:0008270">
    <property type="term" value="F:zinc ion binding"/>
    <property type="evidence" value="ECO:0007669"/>
    <property type="project" value="UniProtKB-KW"/>
</dbReference>
<dbReference type="PANTHER" id="PTHR15092:SF37">
    <property type="entry name" value="TARGET OF EGR1 PROTEIN 1"/>
    <property type="match status" value="1"/>
</dbReference>
<dbReference type="Pfam" id="PF04857">
    <property type="entry name" value="CAF1"/>
    <property type="match status" value="2"/>
</dbReference>
<proteinExistence type="inferred from homology"/>
<evidence type="ECO:0000256" key="3">
    <source>
        <dbReference type="ARBA" id="ARBA00022771"/>
    </source>
</evidence>
<accession>A0A9W7XJB1</accession>
<dbReference type="InterPro" id="IPR006941">
    <property type="entry name" value="RNase_CAF1"/>
</dbReference>